<dbReference type="CDD" id="cd01830">
    <property type="entry name" value="XynE_like"/>
    <property type="match status" value="1"/>
</dbReference>
<keyword evidence="4" id="KW-1185">Reference proteome</keyword>
<dbReference type="Proteomes" id="UP001596012">
    <property type="component" value="Unassembled WGS sequence"/>
</dbReference>
<evidence type="ECO:0000256" key="1">
    <source>
        <dbReference type="SAM" id="MobiDB-lite"/>
    </source>
</evidence>
<sequence length="412" mass="42953">MTGSTSTSTSTSTTTAGKAPTTNDAWVRTWGTAPHAPIEEFGPLPSFADTTLRQVVRISGGGNWVRLRLTNEYGTEPLTIGAARIALAAPDGGIRPGSDRELTFAGQTGVTVPVGAPMLSDPIALPLPALSELSISLYLPEAVKSATCHAMGVQTAWSVPGNAVDALTLPAQATSLPLQALISAIDVLPDGPAATIAVIGDSNTDCSGTTPDANRRWTDRLAERLAGRNGRTVCVSNQGISGNRMLNDGLGEAVLARFDRDVLATPGLGHVVIAIGLGDIGVSCAPHDGSGPADDFLAMFPGAPVTTGDLIAGYQQLITRGRARGVRVYGATLTPYEGDEIFTPEGDRVRQAVNEWIRTSGAFDAVLDFDAVWRDQAHPTRIQDGFHAGDHLHGSDAGCRALGDSIDLTLFQ</sequence>
<accession>A0ABV8Z616</accession>
<dbReference type="Gene3D" id="3.40.50.1110">
    <property type="entry name" value="SGNH hydrolase"/>
    <property type="match status" value="1"/>
</dbReference>
<name>A0ABV8Z616_9ACTN</name>
<dbReference type="GO" id="GO:0016787">
    <property type="term" value="F:hydrolase activity"/>
    <property type="evidence" value="ECO:0007669"/>
    <property type="project" value="UniProtKB-KW"/>
</dbReference>
<dbReference type="InterPro" id="IPR053140">
    <property type="entry name" value="GDSL_Rv0518-like"/>
</dbReference>
<organism evidence="3 4">
    <name type="scientific">Streptomyces xiangluensis</name>
    <dbReference type="NCBI Taxonomy" id="2665720"/>
    <lineage>
        <taxon>Bacteria</taxon>
        <taxon>Bacillati</taxon>
        <taxon>Actinomycetota</taxon>
        <taxon>Actinomycetes</taxon>
        <taxon>Kitasatosporales</taxon>
        <taxon>Streptomycetaceae</taxon>
        <taxon>Streptomyces</taxon>
    </lineage>
</organism>
<feature type="compositionally biased region" description="Low complexity" evidence="1">
    <location>
        <begin position="1"/>
        <end position="15"/>
    </location>
</feature>
<proteinExistence type="predicted"/>
<feature type="domain" description="SGNH hydrolase-type esterase" evidence="2">
    <location>
        <begin position="198"/>
        <end position="400"/>
    </location>
</feature>
<gene>
    <name evidence="3" type="ORF">ACFPH6_49630</name>
</gene>
<dbReference type="PANTHER" id="PTHR43784">
    <property type="entry name" value="GDSL-LIKE LIPASE/ACYLHYDROLASE, PUTATIVE (AFU_ORTHOLOGUE AFUA_2G00820)-RELATED"/>
    <property type="match status" value="1"/>
</dbReference>
<evidence type="ECO:0000313" key="4">
    <source>
        <dbReference type="Proteomes" id="UP001596012"/>
    </source>
</evidence>
<dbReference type="RefSeq" id="WP_386356251.1">
    <property type="nucleotide sequence ID" value="NZ_JBHSFG010000120.1"/>
</dbReference>
<evidence type="ECO:0000259" key="2">
    <source>
        <dbReference type="Pfam" id="PF13472"/>
    </source>
</evidence>
<dbReference type="EMBL" id="JBHSFG010000120">
    <property type="protein sequence ID" value="MFC4472440.1"/>
    <property type="molecule type" value="Genomic_DNA"/>
</dbReference>
<dbReference type="PANTHER" id="PTHR43784:SF2">
    <property type="entry name" value="GDSL-LIKE LIPASE_ACYLHYDROLASE, PUTATIVE (AFU_ORTHOLOGUE AFUA_2G00820)-RELATED"/>
    <property type="match status" value="1"/>
</dbReference>
<protein>
    <submittedName>
        <fullName evidence="3">SGNH/GDSL hydrolase family protein</fullName>
    </submittedName>
</protein>
<keyword evidence="3" id="KW-0378">Hydrolase</keyword>
<feature type="region of interest" description="Disordered" evidence="1">
    <location>
        <begin position="1"/>
        <end position="25"/>
    </location>
</feature>
<dbReference type="InterPro" id="IPR013830">
    <property type="entry name" value="SGNH_hydro"/>
</dbReference>
<evidence type="ECO:0000313" key="3">
    <source>
        <dbReference type="EMBL" id="MFC4472440.1"/>
    </source>
</evidence>
<dbReference type="Pfam" id="PF13472">
    <property type="entry name" value="Lipase_GDSL_2"/>
    <property type="match status" value="1"/>
</dbReference>
<dbReference type="SUPFAM" id="SSF52266">
    <property type="entry name" value="SGNH hydrolase"/>
    <property type="match status" value="1"/>
</dbReference>
<reference evidence="4" key="1">
    <citation type="journal article" date="2019" name="Int. J. Syst. Evol. Microbiol.">
        <title>The Global Catalogue of Microorganisms (GCM) 10K type strain sequencing project: providing services to taxonomists for standard genome sequencing and annotation.</title>
        <authorList>
            <consortium name="The Broad Institute Genomics Platform"/>
            <consortium name="The Broad Institute Genome Sequencing Center for Infectious Disease"/>
            <person name="Wu L."/>
            <person name="Ma J."/>
        </authorList>
    </citation>
    <scope>NUCLEOTIDE SEQUENCE [LARGE SCALE GENOMIC DNA]</scope>
    <source>
        <strain evidence="4">DT43</strain>
    </source>
</reference>
<comment type="caution">
    <text evidence="3">The sequence shown here is derived from an EMBL/GenBank/DDBJ whole genome shotgun (WGS) entry which is preliminary data.</text>
</comment>
<dbReference type="InterPro" id="IPR036514">
    <property type="entry name" value="SGNH_hydro_sf"/>
</dbReference>